<dbReference type="OrthoDB" id="688325at2759"/>
<dbReference type="PANTHER" id="PTHR47718:SF18">
    <property type="entry name" value="PROTEIN FAR1-RELATED SEQUENCE 5-LIKE"/>
    <property type="match status" value="1"/>
</dbReference>
<sequence length="750" mass="85690">MERSSIFIPTISTRILTALFVSIDDGSSMQTDQPFPKQGFAPLCPDESKPRVGMLFPNIEDGIAFYNNYAALVGFDTRKSTSTKSRDGVIVWQYVVCNREGRKNVSSMPRPLAQDREDSNPIPKKKRRCISNRIGCKARVTLRLSGNVGYSIVFFGEHHNHPMVSAPCRPFLKLNRNLDTGHKKFMLNCAKANIGTMKSYRLFKESVGGYDNVGATAVDFKNFKRDLKAYIAGGDAQIVIDKLFRKHETCSAFFFEYDVDESDQLTRLFWCDPVARKNYSLFGDVVSFDATYETNRYPGHGCTVARPLCSFNVYTIAQLSYTFMFKSDVLHLCRYNMIFAPFTGVDNHCKCVTFGAGLLTREDDESYAWLFRCFLNAMGNAPKCIITDQDPSLRGATQKAFPQTSHRYCMWHIMKKVGGKVDDELAKDSEFLTKLNAIVWSHYLEPIDFEKKWHDLMAAYNLDNHKWFQKLFEIRFSWIPAYYRDLFMGGLLRTTSRSESENSFFDDFTGQNFSLVELLMQFESAMDSQRHKNADLNADDEACYPEFKTPLDIEHHAASVYTITIFYEVQMEISAACFSCRVLHVDELDGQQIPDMYITSRWCKTRFIKPMYDVPDADFEALSAVEEKKIALNRLWSDLYYCVSAVEQKPDLLGGFSKIIRQQKDILEAALRSGVVNTQNSIFECYYGVPAPANITVLPPQPVHNKGSGKRIKSAKELSIEQSKKNKRMCRKCQQLGYHDSRNCPKNISG</sequence>
<dbReference type="EMBL" id="OOIL02002698">
    <property type="protein sequence ID" value="VFQ84202.1"/>
    <property type="molecule type" value="Genomic_DNA"/>
</dbReference>
<evidence type="ECO:0000259" key="3">
    <source>
        <dbReference type="Pfam" id="PF10551"/>
    </source>
</evidence>
<evidence type="ECO:0000313" key="4">
    <source>
        <dbReference type="EMBL" id="VFQ84202.1"/>
    </source>
</evidence>
<dbReference type="PANTHER" id="PTHR47718">
    <property type="entry name" value="OS01G0519700 PROTEIN"/>
    <property type="match status" value="1"/>
</dbReference>
<evidence type="ECO:0000259" key="2">
    <source>
        <dbReference type="Pfam" id="PF03101"/>
    </source>
</evidence>
<reference evidence="4 5" key="1">
    <citation type="submission" date="2018-04" db="EMBL/GenBank/DDBJ databases">
        <authorList>
            <person name="Vogel A."/>
        </authorList>
    </citation>
    <scope>NUCLEOTIDE SEQUENCE [LARGE SCALE GENOMIC DNA]</scope>
</reference>
<accession>A0A484M5U6</accession>
<dbReference type="Proteomes" id="UP000595140">
    <property type="component" value="Unassembled WGS sequence"/>
</dbReference>
<evidence type="ECO:0000256" key="1">
    <source>
        <dbReference type="SAM" id="MobiDB-lite"/>
    </source>
</evidence>
<dbReference type="Pfam" id="PF03101">
    <property type="entry name" value="FAR1"/>
    <property type="match status" value="1"/>
</dbReference>
<evidence type="ECO:0000313" key="5">
    <source>
        <dbReference type="Proteomes" id="UP000595140"/>
    </source>
</evidence>
<gene>
    <name evidence="4" type="ORF">CCAM_LOCUS25978</name>
</gene>
<keyword evidence="5" id="KW-1185">Reference proteome</keyword>
<feature type="domain" description="FAR1" evidence="2">
    <location>
        <begin position="65"/>
        <end position="164"/>
    </location>
</feature>
<feature type="domain" description="MULE transposase" evidence="3">
    <location>
        <begin position="334"/>
        <end position="416"/>
    </location>
</feature>
<dbReference type="InterPro" id="IPR018289">
    <property type="entry name" value="MULE_transposase_dom"/>
</dbReference>
<protein>
    <submittedName>
        <fullName evidence="4">Uncharacterized protein</fullName>
    </submittedName>
</protein>
<dbReference type="Pfam" id="PF10551">
    <property type="entry name" value="MULE"/>
    <property type="match status" value="1"/>
</dbReference>
<proteinExistence type="predicted"/>
<dbReference type="AlphaFoldDB" id="A0A484M5U6"/>
<organism evidence="4 5">
    <name type="scientific">Cuscuta campestris</name>
    <dbReference type="NCBI Taxonomy" id="132261"/>
    <lineage>
        <taxon>Eukaryota</taxon>
        <taxon>Viridiplantae</taxon>
        <taxon>Streptophyta</taxon>
        <taxon>Embryophyta</taxon>
        <taxon>Tracheophyta</taxon>
        <taxon>Spermatophyta</taxon>
        <taxon>Magnoliopsida</taxon>
        <taxon>eudicotyledons</taxon>
        <taxon>Gunneridae</taxon>
        <taxon>Pentapetalae</taxon>
        <taxon>asterids</taxon>
        <taxon>lamiids</taxon>
        <taxon>Solanales</taxon>
        <taxon>Convolvulaceae</taxon>
        <taxon>Cuscuteae</taxon>
        <taxon>Cuscuta</taxon>
        <taxon>Cuscuta subgen. Grammica</taxon>
        <taxon>Cuscuta sect. Cleistogrammica</taxon>
    </lineage>
</organism>
<feature type="region of interest" description="Disordered" evidence="1">
    <location>
        <begin position="104"/>
        <end position="124"/>
    </location>
</feature>
<dbReference type="InterPro" id="IPR004330">
    <property type="entry name" value="FAR1_DNA_bnd_dom"/>
</dbReference>
<name>A0A484M5U6_9ASTE</name>